<dbReference type="InterPro" id="IPR007409">
    <property type="entry name" value="Restrct_endonuc_type1_HsdR_N"/>
</dbReference>
<dbReference type="Pfam" id="PF18766">
    <property type="entry name" value="SWI2_SNF2"/>
    <property type="match status" value="1"/>
</dbReference>
<comment type="catalytic activity">
    <reaction evidence="1 10">
        <text>Endonucleolytic cleavage of DNA to give random double-stranded fragments with terminal 5'-phosphates, ATP is simultaneously hydrolyzed.</text>
        <dbReference type="EC" id="3.1.21.3"/>
    </reaction>
</comment>
<dbReference type="InterPro" id="IPR014001">
    <property type="entry name" value="Helicase_ATP-bd"/>
</dbReference>
<comment type="caution">
    <text evidence="12">The sequence shown here is derived from an EMBL/GenBank/DDBJ whole genome shotgun (WGS) entry which is preliminary data.</text>
</comment>
<evidence type="ECO:0000256" key="1">
    <source>
        <dbReference type="ARBA" id="ARBA00000851"/>
    </source>
</evidence>
<evidence type="ECO:0000256" key="4">
    <source>
        <dbReference type="ARBA" id="ARBA00022741"/>
    </source>
</evidence>
<keyword evidence="4 10" id="KW-0547">Nucleotide-binding</keyword>
<dbReference type="EMBL" id="WXZT01000006">
    <property type="protein sequence ID" value="MZZ13009.1"/>
    <property type="molecule type" value="Genomic_DNA"/>
</dbReference>
<dbReference type="Pfam" id="PF22679">
    <property type="entry name" value="T1R_D3-like"/>
    <property type="match status" value="1"/>
</dbReference>
<dbReference type="GO" id="GO:0005524">
    <property type="term" value="F:ATP binding"/>
    <property type="evidence" value="ECO:0007669"/>
    <property type="project" value="UniProtKB-KW"/>
</dbReference>
<evidence type="ECO:0000259" key="11">
    <source>
        <dbReference type="PROSITE" id="PS51192"/>
    </source>
</evidence>
<dbReference type="NCBIfam" id="TIGR00348">
    <property type="entry name" value="hsdR"/>
    <property type="match status" value="1"/>
</dbReference>
<keyword evidence="7 10" id="KW-0378">Hydrolase</keyword>
<protein>
    <recommendedName>
        <fullName evidence="10">Type I restriction enzyme endonuclease subunit</fullName>
        <shortName evidence="10">R protein</shortName>
        <ecNumber evidence="10">3.1.21.3</ecNumber>
    </recommendedName>
</protein>
<dbReference type="InterPro" id="IPR040980">
    <property type="entry name" value="SWI2_SNF2"/>
</dbReference>
<dbReference type="SUPFAM" id="SSF52540">
    <property type="entry name" value="P-loop containing nucleoside triphosphate hydrolases"/>
    <property type="match status" value="2"/>
</dbReference>
<dbReference type="AlphaFoldDB" id="A0A6B1Y569"/>
<name>A0A6B1Y569_PSEAI</name>
<keyword evidence="6" id="KW-0255">Endonuclease</keyword>
<dbReference type="InterPro" id="IPR004473">
    <property type="entry name" value="Restrct_endonuc_typeI_HsdR"/>
</dbReference>
<dbReference type="PANTHER" id="PTHR30195:SF15">
    <property type="entry name" value="TYPE I RESTRICTION ENZYME HINDI ENDONUCLEASE SUBUNIT"/>
    <property type="match status" value="1"/>
</dbReference>
<evidence type="ECO:0000256" key="2">
    <source>
        <dbReference type="ARBA" id="ARBA00008598"/>
    </source>
</evidence>
<reference evidence="12" key="1">
    <citation type="submission" date="2020-01" db="EMBL/GenBank/DDBJ databases">
        <title>Bacteria Cultured from War Wounds Associated with the Conflict in Eastern Ukraine.</title>
        <authorList>
            <person name="Snesrud E."/>
            <person name="Galac M.R."/>
            <person name="Mc Gann P."/>
            <person name="Valentine K."/>
            <person name="Viacheslav K."/>
        </authorList>
    </citation>
    <scope>NUCLEOTIDE SEQUENCE</scope>
    <source>
        <strain evidence="12">VNMU148</strain>
    </source>
</reference>
<comment type="similarity">
    <text evidence="2 10">Belongs to the HsdR family.</text>
</comment>
<dbReference type="Proteomes" id="UP000644192">
    <property type="component" value="Unassembled WGS sequence"/>
</dbReference>
<dbReference type="InterPro" id="IPR027417">
    <property type="entry name" value="P-loop_NTPase"/>
</dbReference>
<dbReference type="GO" id="GO:0009307">
    <property type="term" value="P:DNA restriction-modification system"/>
    <property type="evidence" value="ECO:0007669"/>
    <property type="project" value="UniProtKB-KW"/>
</dbReference>
<feature type="domain" description="Helicase ATP-binding" evidence="11">
    <location>
        <begin position="303"/>
        <end position="463"/>
    </location>
</feature>
<dbReference type="Gene3D" id="3.90.1570.50">
    <property type="match status" value="1"/>
</dbReference>
<dbReference type="Pfam" id="PF04313">
    <property type="entry name" value="HSDR_N"/>
    <property type="match status" value="1"/>
</dbReference>
<dbReference type="RefSeq" id="WP_023911305.1">
    <property type="nucleotide sequence ID" value="NZ_CAADNI010000224.1"/>
</dbReference>
<dbReference type="InterPro" id="IPR051268">
    <property type="entry name" value="Type-I_R_enzyme_R_subunit"/>
</dbReference>
<dbReference type="CDD" id="cd22332">
    <property type="entry name" value="HsdR_N"/>
    <property type="match status" value="1"/>
</dbReference>
<evidence type="ECO:0000256" key="3">
    <source>
        <dbReference type="ARBA" id="ARBA00022722"/>
    </source>
</evidence>
<dbReference type="GO" id="GO:0009035">
    <property type="term" value="F:type I site-specific deoxyribonuclease activity"/>
    <property type="evidence" value="ECO:0007669"/>
    <property type="project" value="UniProtKB-EC"/>
</dbReference>
<evidence type="ECO:0000313" key="13">
    <source>
        <dbReference type="Proteomes" id="UP000644192"/>
    </source>
</evidence>
<keyword evidence="5 10" id="KW-0680">Restriction system</keyword>
<proteinExistence type="inferred from homology"/>
<comment type="subunit">
    <text evidence="10">The type I restriction/modification system is composed of three polypeptides R, M and S.</text>
</comment>
<evidence type="ECO:0000256" key="5">
    <source>
        <dbReference type="ARBA" id="ARBA00022747"/>
    </source>
</evidence>
<keyword evidence="3" id="KW-0540">Nuclease</keyword>
<comment type="function">
    <text evidence="10">Subunit R is required for both nuclease and ATPase activities, but not for modification.</text>
</comment>
<sequence>MAVFNESNTVEAYVRDLLAGQVKVAPANTVQEPHASYGLSPKGIGWCYAAPAEVPRQIQEVLVEPWLRDALIHLNPEIAAQPDRADEVLYKLRAIVLSVRSDGLIRANEEMTAWMRGERSMPFGHNNEHVPVRLIDLDDLSQNQYIATQQYIYRAGPTERRADLVLLVNGLPLVLIEAKTPVKKCISWVDGAIQVHDDYEKFVPELFVCNVFSVATEGKAFRYGSIGLPVKDWGPWHLDGDGEDGQHHPLKSLKLSAESMLRPHVVLDILGSFTLFATDKKKRRIKIICRYQQFEAANKIVERVLAGYPRKGLIWHFQGSGKSLLMVFAAQKLRLHAGLKNPTVLIVVDRIDLDSQITGTFNGADIPNLEKADSREKLQQLLAQDVRKIIITTIFKFGEATSALNERSNIIALVDEAHRTQEGDLGRKMREALPNAFLFGLTGTPINRADRNTFYAFGAEEDEKGYMSRYGFEESIRDGATLKLHFEPRLIDLHIDKVALDTAYKDLTGGLSDLDKDNLAKTAAKMAVLVKTPERIRKVCEDIVAHFQSKVEPNGFKGQIVTFDRESCLLFKAELDKLLPPEATDIVMSVQAADKKEHPEYATYDRSRDEEERLLDRFRDPADPLKLIIVTAKLLTGFDAPILQAMYLDKPLRDHTLLQAICRVNRTYSEQKTHGLIVDYLGIFDDVAAALEFDDQSVKQVVSNIQELKDKLPEAMQKCLAFFAGCDLTLEGYEGLIAAQQCLPNNEVRDNFAAEYSVLNKIWEALSPDTVLGTFEKDYKWLSQVYQSVQPSSGHGKLIWHSLGAKTIELIHQNVHVDAVRDDLDTLVLDADLLEAVLSNPDPKKAKEIEIKLKRRLRGHGGNPKFKQLSERLDALKDRFESGQINSVEFLKQLLEIAKETLQAEKEIPPEEDEDRGKAALTELFNEVKTAETPILVERVVADIDEIVRLVRFPGWQSTQAGEREVKKALRKALFKYKLHADDELFEKAYSYIRQYY</sequence>
<dbReference type="InterPro" id="IPR055180">
    <property type="entry name" value="HsdR_RecA-like_helicase_dom_2"/>
</dbReference>
<dbReference type="CDD" id="cd18030">
    <property type="entry name" value="DEXHc_RE_I_HsdR"/>
    <property type="match status" value="1"/>
</dbReference>
<dbReference type="EC" id="3.1.21.3" evidence="10"/>
<keyword evidence="8 10" id="KW-0067">ATP-binding</keyword>
<evidence type="ECO:0000256" key="9">
    <source>
        <dbReference type="ARBA" id="ARBA00023125"/>
    </source>
</evidence>
<accession>A0A6B1Y569</accession>
<evidence type="ECO:0000256" key="6">
    <source>
        <dbReference type="ARBA" id="ARBA00022759"/>
    </source>
</evidence>
<dbReference type="SMART" id="SM00487">
    <property type="entry name" value="DEXDc"/>
    <property type="match status" value="1"/>
</dbReference>
<gene>
    <name evidence="12" type="ORF">GUL26_12200</name>
</gene>
<evidence type="ECO:0000256" key="7">
    <source>
        <dbReference type="ARBA" id="ARBA00022801"/>
    </source>
</evidence>
<dbReference type="PANTHER" id="PTHR30195">
    <property type="entry name" value="TYPE I SITE-SPECIFIC DEOXYRIBONUCLEASE PROTEIN SUBUNIT M AND R"/>
    <property type="match status" value="1"/>
</dbReference>
<dbReference type="Gene3D" id="3.40.50.300">
    <property type="entry name" value="P-loop containing nucleotide triphosphate hydrolases"/>
    <property type="match status" value="2"/>
</dbReference>
<evidence type="ECO:0000256" key="10">
    <source>
        <dbReference type="RuleBase" id="RU364115"/>
    </source>
</evidence>
<keyword evidence="9 10" id="KW-0238">DNA-binding</keyword>
<evidence type="ECO:0000313" key="12">
    <source>
        <dbReference type="EMBL" id="MZZ13009.1"/>
    </source>
</evidence>
<dbReference type="GO" id="GO:0003677">
    <property type="term" value="F:DNA binding"/>
    <property type="evidence" value="ECO:0007669"/>
    <property type="project" value="UniProtKB-KW"/>
</dbReference>
<dbReference type="PROSITE" id="PS51192">
    <property type="entry name" value="HELICASE_ATP_BIND_1"/>
    <property type="match status" value="1"/>
</dbReference>
<evidence type="ECO:0000256" key="8">
    <source>
        <dbReference type="ARBA" id="ARBA00022840"/>
    </source>
</evidence>
<organism evidence="12 13">
    <name type="scientific">Pseudomonas aeruginosa</name>
    <dbReference type="NCBI Taxonomy" id="287"/>
    <lineage>
        <taxon>Bacteria</taxon>
        <taxon>Pseudomonadati</taxon>
        <taxon>Pseudomonadota</taxon>
        <taxon>Gammaproteobacteria</taxon>
        <taxon>Pseudomonadales</taxon>
        <taxon>Pseudomonadaceae</taxon>
        <taxon>Pseudomonas</taxon>
    </lineage>
</organism>
<dbReference type="CDD" id="cd18800">
    <property type="entry name" value="SF2_C_EcoR124I-like"/>
    <property type="match status" value="1"/>
</dbReference>